<dbReference type="EMBL" id="AOUO01000571">
    <property type="protein sequence ID" value="EOD63942.1"/>
    <property type="molecule type" value="Genomic_DNA"/>
</dbReference>
<reference evidence="1 2" key="1">
    <citation type="submission" date="2013-02" db="EMBL/GenBank/DDBJ databases">
        <title>Draft genome sequence of Amycolatopsis vancoresmycina strain DSM 44592T.</title>
        <authorList>
            <person name="Kumar S."/>
            <person name="Kaur N."/>
            <person name="Kaur C."/>
            <person name="Raghava G.P.S."/>
            <person name="Mayilraj S."/>
        </authorList>
    </citation>
    <scope>NUCLEOTIDE SEQUENCE [LARGE SCALE GENOMIC DNA]</scope>
    <source>
        <strain evidence="1 2">DSM 44592</strain>
    </source>
</reference>
<dbReference type="OrthoDB" id="4316418at2"/>
<gene>
    <name evidence="1" type="ORF">H480_34290</name>
</gene>
<keyword evidence="2" id="KW-1185">Reference proteome</keyword>
<dbReference type="Proteomes" id="UP000014139">
    <property type="component" value="Unassembled WGS sequence"/>
</dbReference>
<accession>R1FX94</accession>
<proteinExistence type="predicted"/>
<evidence type="ECO:0000313" key="1">
    <source>
        <dbReference type="EMBL" id="EOD63942.1"/>
    </source>
</evidence>
<comment type="caution">
    <text evidence="1">The sequence shown here is derived from an EMBL/GenBank/DDBJ whole genome shotgun (WGS) entry which is preliminary data.</text>
</comment>
<organism evidence="1 2">
    <name type="scientific">Amycolatopsis vancoresmycina DSM 44592</name>
    <dbReference type="NCBI Taxonomy" id="1292037"/>
    <lineage>
        <taxon>Bacteria</taxon>
        <taxon>Bacillati</taxon>
        <taxon>Actinomycetota</taxon>
        <taxon>Actinomycetes</taxon>
        <taxon>Pseudonocardiales</taxon>
        <taxon>Pseudonocardiaceae</taxon>
        <taxon>Amycolatopsis</taxon>
    </lineage>
</organism>
<sequence>MTASSLLSVPTLSADDKPTALLPAPPAYGYLRVPVDVPDRRARELELAVIRFAESRSLNFVSFFFDSDFGVRGGFTELVAELVRANARHVVVPSLRHLARHARLQDAMQDRLVLDAGAEVHAVWHSEAGCRERWVSGSAGADA</sequence>
<name>R1FX94_9PSEU</name>
<evidence type="ECO:0008006" key="3">
    <source>
        <dbReference type="Google" id="ProtNLM"/>
    </source>
</evidence>
<dbReference type="PATRIC" id="fig|1292037.4.peg.6440"/>
<dbReference type="AlphaFoldDB" id="R1FX94"/>
<dbReference type="RefSeq" id="WP_004559247.1">
    <property type="nucleotide sequence ID" value="NZ_AOUO01000571.1"/>
</dbReference>
<protein>
    <recommendedName>
        <fullName evidence="3">Resolvase/invertase-type recombinase catalytic domain-containing protein</fullName>
    </recommendedName>
</protein>
<evidence type="ECO:0000313" key="2">
    <source>
        <dbReference type="Proteomes" id="UP000014139"/>
    </source>
</evidence>